<protein>
    <submittedName>
        <fullName evidence="8">CoA pyrophosphatase</fullName>
        <ecNumber evidence="8">3.6.1.55</ecNumber>
    </submittedName>
</protein>
<name>A0ABU4GF88_9BACL</name>
<evidence type="ECO:0000259" key="7">
    <source>
        <dbReference type="PROSITE" id="PS51462"/>
    </source>
</evidence>
<dbReference type="InterPro" id="IPR000086">
    <property type="entry name" value="NUDIX_hydrolase_dom"/>
</dbReference>
<keyword evidence="4 8" id="KW-0378">Hydrolase</keyword>
<keyword evidence="6" id="KW-0464">Manganese</keyword>
<keyword evidence="5" id="KW-0460">Magnesium</keyword>
<dbReference type="Pfam" id="PF00293">
    <property type="entry name" value="NUDIX"/>
    <property type="match status" value="1"/>
</dbReference>
<sequence length="207" mass="24005">MELEKWKQQLLNNKDLFIGESTARRSAVLIPLVEVDGEWCILFEVRSSKMRFQPGDICFPGGRVDPDDPSLLFTALRETHEELGVAPHTVEVLGPLSPYVSSMSFVVYPFVGVVDFNEIITSYNEAEVEEVFTVPISWLLTHEPFMHEVAVDITPDRQTFPFEKIPNGDQYQWRKRTIEEWFYEYGTYTIWGMTARILKHFIAVIRP</sequence>
<dbReference type="EC" id="3.6.1.55" evidence="8"/>
<feature type="domain" description="Nudix hydrolase" evidence="7">
    <location>
        <begin position="23"/>
        <end position="159"/>
    </location>
</feature>
<dbReference type="PROSITE" id="PS51462">
    <property type="entry name" value="NUDIX"/>
    <property type="match status" value="1"/>
</dbReference>
<dbReference type="EMBL" id="JAUBDI010000027">
    <property type="protein sequence ID" value="MDW0115037.1"/>
    <property type="molecule type" value="Genomic_DNA"/>
</dbReference>
<dbReference type="PANTHER" id="PTHR12992:SF11">
    <property type="entry name" value="MITOCHONDRIAL COENZYME A DIPHOSPHATASE NUDT8"/>
    <property type="match status" value="1"/>
</dbReference>
<evidence type="ECO:0000313" key="8">
    <source>
        <dbReference type="EMBL" id="MDW0115037.1"/>
    </source>
</evidence>
<dbReference type="CDD" id="cd03426">
    <property type="entry name" value="NUDIX_CoAse_Nudt7"/>
    <property type="match status" value="1"/>
</dbReference>
<evidence type="ECO:0000256" key="3">
    <source>
        <dbReference type="ARBA" id="ARBA00022723"/>
    </source>
</evidence>
<organism evidence="8 9">
    <name type="scientific">Sporosarcina saromensis</name>
    <dbReference type="NCBI Taxonomy" id="359365"/>
    <lineage>
        <taxon>Bacteria</taxon>
        <taxon>Bacillati</taxon>
        <taxon>Bacillota</taxon>
        <taxon>Bacilli</taxon>
        <taxon>Bacillales</taxon>
        <taxon>Caryophanaceae</taxon>
        <taxon>Sporosarcina</taxon>
    </lineage>
</organism>
<dbReference type="GO" id="GO:0035539">
    <property type="term" value="F:8-oxo-7,8-dihydrodeoxyguanosine triphosphate pyrophosphatase activity"/>
    <property type="evidence" value="ECO:0007669"/>
    <property type="project" value="UniProtKB-EC"/>
</dbReference>
<comment type="cofactor">
    <cofactor evidence="1">
        <name>Mn(2+)</name>
        <dbReference type="ChEBI" id="CHEBI:29035"/>
    </cofactor>
</comment>
<dbReference type="Proteomes" id="UP001282284">
    <property type="component" value="Unassembled WGS sequence"/>
</dbReference>
<evidence type="ECO:0000256" key="1">
    <source>
        <dbReference type="ARBA" id="ARBA00001936"/>
    </source>
</evidence>
<keyword evidence="3" id="KW-0479">Metal-binding</keyword>
<reference evidence="8 9" key="1">
    <citation type="submission" date="2023-06" db="EMBL/GenBank/DDBJ databases">
        <title>Sporosarcina sp. nov., isolated from Korean traditional fermented seafood 'Jeotgal'.</title>
        <authorList>
            <person name="Yang A.I."/>
            <person name="Shin N.-R."/>
        </authorList>
    </citation>
    <scope>NUCLEOTIDE SEQUENCE [LARGE SCALE GENOMIC DNA]</scope>
    <source>
        <strain evidence="8 9">KCTC13119</strain>
    </source>
</reference>
<dbReference type="InterPro" id="IPR015797">
    <property type="entry name" value="NUDIX_hydrolase-like_dom_sf"/>
</dbReference>
<gene>
    <name evidence="8" type="ORF">QT711_17895</name>
</gene>
<accession>A0ABU4GF88</accession>
<keyword evidence="9" id="KW-1185">Reference proteome</keyword>
<dbReference type="Gene3D" id="3.90.79.10">
    <property type="entry name" value="Nucleoside Triphosphate Pyrophosphohydrolase"/>
    <property type="match status" value="1"/>
</dbReference>
<evidence type="ECO:0000256" key="4">
    <source>
        <dbReference type="ARBA" id="ARBA00022801"/>
    </source>
</evidence>
<evidence type="ECO:0000313" key="9">
    <source>
        <dbReference type="Proteomes" id="UP001282284"/>
    </source>
</evidence>
<dbReference type="RefSeq" id="WP_317946560.1">
    <property type="nucleotide sequence ID" value="NZ_JAUBDI010000027.1"/>
</dbReference>
<dbReference type="PANTHER" id="PTHR12992">
    <property type="entry name" value="NUDIX HYDROLASE"/>
    <property type="match status" value="1"/>
</dbReference>
<comment type="cofactor">
    <cofactor evidence="2">
        <name>Mg(2+)</name>
        <dbReference type="ChEBI" id="CHEBI:18420"/>
    </cofactor>
</comment>
<comment type="caution">
    <text evidence="8">The sequence shown here is derived from an EMBL/GenBank/DDBJ whole genome shotgun (WGS) entry which is preliminary data.</text>
</comment>
<evidence type="ECO:0000256" key="5">
    <source>
        <dbReference type="ARBA" id="ARBA00022842"/>
    </source>
</evidence>
<dbReference type="InterPro" id="IPR045121">
    <property type="entry name" value="CoAse"/>
</dbReference>
<evidence type="ECO:0000256" key="6">
    <source>
        <dbReference type="ARBA" id="ARBA00023211"/>
    </source>
</evidence>
<evidence type="ECO:0000256" key="2">
    <source>
        <dbReference type="ARBA" id="ARBA00001946"/>
    </source>
</evidence>
<dbReference type="SUPFAM" id="SSF55811">
    <property type="entry name" value="Nudix"/>
    <property type="match status" value="1"/>
</dbReference>
<proteinExistence type="predicted"/>